<evidence type="ECO:0000256" key="1">
    <source>
        <dbReference type="ARBA" id="ARBA00004123"/>
    </source>
</evidence>
<keyword evidence="4" id="KW-0805">Transcription regulation</keyword>
<comment type="caution">
    <text evidence="9">The sequence shown here is derived from an EMBL/GenBank/DDBJ whole genome shotgun (WGS) entry which is preliminary data.</text>
</comment>
<reference evidence="9 10" key="1">
    <citation type="submission" date="2015-12" db="EMBL/GenBank/DDBJ databases">
        <title>The genome of Folsomia candida.</title>
        <authorList>
            <person name="Faddeeva A."/>
            <person name="Derks M.F."/>
            <person name="Anvar Y."/>
            <person name="Smit S."/>
            <person name="Van Straalen N."/>
            <person name="Roelofs D."/>
        </authorList>
    </citation>
    <scope>NUCLEOTIDE SEQUENCE [LARGE SCALE GENOMIC DNA]</scope>
    <source>
        <strain evidence="9 10">VU population</strain>
        <tissue evidence="9">Whole body</tissue>
    </source>
</reference>
<dbReference type="GO" id="GO:0003712">
    <property type="term" value="F:transcription coregulator activity"/>
    <property type="evidence" value="ECO:0007669"/>
    <property type="project" value="TreeGrafter"/>
</dbReference>
<dbReference type="EMBL" id="LNIX01000003">
    <property type="protein sequence ID" value="OXA56738.1"/>
    <property type="molecule type" value="Genomic_DNA"/>
</dbReference>
<comment type="subcellular location">
    <subcellularLocation>
        <location evidence="1">Nucleus</location>
    </subcellularLocation>
</comment>
<dbReference type="Proteomes" id="UP000198287">
    <property type="component" value="Unassembled WGS sequence"/>
</dbReference>
<evidence type="ECO:0000256" key="4">
    <source>
        <dbReference type="ARBA" id="ARBA00023015"/>
    </source>
</evidence>
<dbReference type="InterPro" id="IPR021429">
    <property type="entry name" value="Mediator_Med24"/>
</dbReference>
<evidence type="ECO:0000256" key="5">
    <source>
        <dbReference type="ARBA" id="ARBA00023159"/>
    </source>
</evidence>
<dbReference type="PANTHER" id="PTHR12898">
    <property type="entry name" value="MEDIATOR OF RNA POLYMERASE II TRANSCRIPTION SUBUNIT 24"/>
    <property type="match status" value="1"/>
</dbReference>
<dbReference type="GO" id="GO:0060261">
    <property type="term" value="P:positive regulation of transcription initiation by RNA polymerase II"/>
    <property type="evidence" value="ECO:0007669"/>
    <property type="project" value="TreeGrafter"/>
</dbReference>
<evidence type="ECO:0000313" key="9">
    <source>
        <dbReference type="EMBL" id="OXA56738.1"/>
    </source>
</evidence>
<dbReference type="AlphaFoldDB" id="A0A226EHN1"/>
<gene>
    <name evidence="9" type="ORF">Fcan01_08415</name>
</gene>
<sequence>MVMQSKELILSRDAQAKNIIMRAWRERWTVMQWGINVRTLISSCAVLKSVCKYDGFHKPYCVASLLDLLNNIKERVILNENEDLEQCMELSQSLALTTHWLLTCMYSSLENLSDLSINDFPVDVEDSKIVIKCRKLLEYFLTNPFISGLINCAVLENDEMFQNIKKMSGEIAKFADGHHHQDIAFITGLIEQIGERRGDCISSRSILTLSRSIDGRQTLIGSPSILTTIISAALFRSSENVADIANELQIIKNLRGLTNVELFNEIMHAAVVSLVDCLGKPNELQILGFVFLVLPSLLKSLVLILDASNDDFCNGLCLFLDNDSVLSITDTKLACYTLDIFLVSFQKLNIISDGDRKQILEKKPRRSLQTDHSSNNAVLLLETEKTLQHIFNALDGVSDFEKNKDAILGTLYDVICNNFEFVLTTTSCTNKLKQLSSKLLKLNQYSLQAVGENGKTSATRAMIFDITFLMLCSIGQTYGVEALASDESDYFFVEWYNECMVENNSVKNPDAILNRCNQNKVEILINTFLQGESELKTSLVFWNELCTNVVGVIRDMVFAWEAESANFADVKKVLDVIRSKMSPENQSGKARYILNHFLSNLNVSNDEEHFQERFAVMNKVISKMINCVQPTSGASSPISTGNCTIESKPMSDLYKKCFSSMQSRGLIDIDTMISLQSLLDLNGLHYFVQGLITEMMENQSPADLLQWCDMLYGLFKNNLFECTAALLGVVIPSLLHYWDRDSNFVEPQILALVSLTVDCILSCYLQGETIKTLEDSDDEPSLCKRRKISDPKDSKKMETLENLKYMLRELYEELDKILKATSDARPQGIFVLRFLEQLSIKASDPTIFSSLPHSVITNLMSLMSDDINPQMLLGWHSLNEKTGRANCILTICNLMKMQNVNRHCCDSSSD</sequence>
<evidence type="ECO:0000256" key="3">
    <source>
        <dbReference type="ARBA" id="ARBA00019693"/>
    </source>
</evidence>
<comment type="similarity">
    <text evidence="2">Belongs to the Mediator complex subunit 24 family.</text>
</comment>
<keyword evidence="7" id="KW-0539">Nucleus</keyword>
<accession>A0A226EHN1</accession>
<evidence type="ECO:0000256" key="6">
    <source>
        <dbReference type="ARBA" id="ARBA00023163"/>
    </source>
</evidence>
<proteinExistence type="inferred from homology"/>
<organism evidence="9 10">
    <name type="scientific">Folsomia candida</name>
    <name type="common">Springtail</name>
    <dbReference type="NCBI Taxonomy" id="158441"/>
    <lineage>
        <taxon>Eukaryota</taxon>
        <taxon>Metazoa</taxon>
        <taxon>Ecdysozoa</taxon>
        <taxon>Arthropoda</taxon>
        <taxon>Hexapoda</taxon>
        <taxon>Collembola</taxon>
        <taxon>Entomobryomorpha</taxon>
        <taxon>Isotomoidea</taxon>
        <taxon>Isotomidae</taxon>
        <taxon>Proisotominae</taxon>
        <taxon>Folsomia</taxon>
    </lineage>
</organism>
<dbReference type="GO" id="GO:0016592">
    <property type="term" value="C:mediator complex"/>
    <property type="evidence" value="ECO:0007669"/>
    <property type="project" value="InterPro"/>
</dbReference>
<evidence type="ECO:0000256" key="7">
    <source>
        <dbReference type="ARBA" id="ARBA00023242"/>
    </source>
</evidence>
<protein>
    <recommendedName>
        <fullName evidence="3">Mediator of RNA polymerase II transcription subunit 24</fullName>
    </recommendedName>
    <alternativeName>
        <fullName evidence="8">Mediator complex subunit 24</fullName>
    </alternativeName>
</protein>
<dbReference type="STRING" id="158441.A0A226EHN1"/>
<evidence type="ECO:0000313" key="10">
    <source>
        <dbReference type="Proteomes" id="UP000198287"/>
    </source>
</evidence>
<keyword evidence="10" id="KW-1185">Reference proteome</keyword>
<dbReference type="OMA" id="RWSDSQW"/>
<dbReference type="OrthoDB" id="21216at2759"/>
<evidence type="ECO:0000256" key="2">
    <source>
        <dbReference type="ARBA" id="ARBA00007864"/>
    </source>
</evidence>
<keyword evidence="5" id="KW-0010">Activator</keyword>
<name>A0A226EHN1_FOLCA</name>
<keyword evidence="6" id="KW-0804">Transcription</keyword>
<dbReference type="Pfam" id="PF11277">
    <property type="entry name" value="Med24_N"/>
    <property type="match status" value="1"/>
</dbReference>
<evidence type="ECO:0000256" key="8">
    <source>
        <dbReference type="ARBA" id="ARBA00031960"/>
    </source>
</evidence>
<dbReference type="PANTHER" id="PTHR12898:SF1">
    <property type="entry name" value="MEDIATOR OF RNA POLYMERASE II TRANSCRIPTION SUBUNIT 24"/>
    <property type="match status" value="1"/>
</dbReference>